<dbReference type="RefSeq" id="WP_245951579.1">
    <property type="nucleotide sequence ID" value="NZ_CBCSGC010000008.1"/>
</dbReference>
<evidence type="ECO:0000313" key="3">
    <source>
        <dbReference type="Proteomes" id="UP000248856"/>
    </source>
</evidence>
<dbReference type="EMBL" id="QLTA01000032">
    <property type="protein sequence ID" value="RAR78183.1"/>
    <property type="molecule type" value="Genomic_DNA"/>
</dbReference>
<feature type="region of interest" description="Disordered" evidence="1">
    <location>
        <begin position="202"/>
        <end position="260"/>
    </location>
</feature>
<name>A0A328YYF0_9BURK</name>
<protein>
    <submittedName>
        <fullName evidence="2">Uncharacterized protein DUF1845</fullName>
    </submittedName>
</protein>
<gene>
    <name evidence="2" type="ORF">AX018_103246</name>
</gene>
<accession>A0A328YYF0</accession>
<proteinExistence type="predicted"/>
<evidence type="ECO:0000256" key="1">
    <source>
        <dbReference type="SAM" id="MobiDB-lite"/>
    </source>
</evidence>
<comment type="caution">
    <text evidence="2">The sequence shown here is derived from an EMBL/GenBank/DDBJ whole genome shotgun (WGS) entry which is preliminary data.</text>
</comment>
<organism evidence="2 3">
    <name type="scientific">Paracidovorax anthurii</name>
    <dbReference type="NCBI Taxonomy" id="78229"/>
    <lineage>
        <taxon>Bacteria</taxon>
        <taxon>Pseudomonadati</taxon>
        <taxon>Pseudomonadota</taxon>
        <taxon>Betaproteobacteria</taxon>
        <taxon>Burkholderiales</taxon>
        <taxon>Comamonadaceae</taxon>
        <taxon>Paracidovorax</taxon>
    </lineage>
</organism>
<dbReference type="Proteomes" id="UP000248856">
    <property type="component" value="Unassembled WGS sequence"/>
</dbReference>
<keyword evidence="3" id="KW-1185">Reference proteome</keyword>
<evidence type="ECO:0000313" key="2">
    <source>
        <dbReference type="EMBL" id="RAR78183.1"/>
    </source>
</evidence>
<dbReference type="AlphaFoldDB" id="A0A328YYF0"/>
<reference evidence="2 3" key="1">
    <citation type="submission" date="2018-06" db="EMBL/GenBank/DDBJ databases">
        <title>Genomic Encyclopedia of Archaeal and Bacterial Type Strains, Phase II (KMG-II): from individual species to whole genera.</title>
        <authorList>
            <person name="Goeker M."/>
        </authorList>
    </citation>
    <scope>NUCLEOTIDE SEQUENCE [LARGE SCALE GENOMIC DNA]</scope>
    <source>
        <strain evidence="2 3">CFPB 3232</strain>
    </source>
</reference>
<sequence>MADSESIKHAKYDQGGVNARILSKETKADFRRVEAASLKIRASFSSAEGKRLFVRYFNTFQLGIHFISVISRTRLNHDDVAKVEGLIREQMDKVTDQLNQSIDGAEALFQAHGITSAATYDTVPMELDVGVLSSSSRRYLEILGKLDQLMPLLQTLEIHEVITTQAVDIERAALKRKVRDVANGARNLATRLRREMNALDVRRPPMVGEASADGEDTLPGDVSPQREDLPVAVVEEEPEATGVAPSPAAAGLDEVAPSPG</sequence>